<evidence type="ECO:0000313" key="1">
    <source>
        <dbReference type="EMBL" id="QJA49496.1"/>
    </source>
</evidence>
<proteinExistence type="predicted"/>
<accession>A0A6H1ZNJ9</accession>
<protein>
    <submittedName>
        <fullName evidence="1">Uncharacterized protein</fullName>
    </submittedName>
</protein>
<sequence length="86" mass="10294">MESEAVKLNRLLVQMPKQEREEYIIDVLEEVDKALDKALQTPEFQKQFTEDFKKNGYIVIGCILHSFEEVYKPYYAKLFSKLYRIL</sequence>
<reference evidence="1" key="1">
    <citation type="submission" date="2020-03" db="EMBL/GenBank/DDBJ databases">
        <title>The deep terrestrial virosphere.</title>
        <authorList>
            <person name="Holmfeldt K."/>
            <person name="Nilsson E."/>
            <person name="Simone D."/>
            <person name="Lopez-Fernandez M."/>
            <person name="Wu X."/>
            <person name="de Brujin I."/>
            <person name="Lundin D."/>
            <person name="Andersson A."/>
            <person name="Bertilsson S."/>
            <person name="Dopson M."/>
        </authorList>
    </citation>
    <scope>NUCLEOTIDE SEQUENCE</scope>
    <source>
        <strain evidence="1">TM448A01384</strain>
        <strain evidence="2">TM448B01418</strain>
    </source>
</reference>
<name>A0A6H1ZNJ9_9ZZZZ</name>
<dbReference type="EMBL" id="MT144756">
    <property type="protein sequence ID" value="QJH98890.1"/>
    <property type="molecule type" value="Genomic_DNA"/>
</dbReference>
<evidence type="ECO:0000313" key="2">
    <source>
        <dbReference type="EMBL" id="QJH98890.1"/>
    </source>
</evidence>
<organism evidence="1">
    <name type="scientific">viral metagenome</name>
    <dbReference type="NCBI Taxonomy" id="1070528"/>
    <lineage>
        <taxon>unclassified sequences</taxon>
        <taxon>metagenomes</taxon>
        <taxon>organismal metagenomes</taxon>
    </lineage>
</organism>
<dbReference type="EMBL" id="MT144139">
    <property type="protein sequence ID" value="QJA49496.1"/>
    <property type="molecule type" value="Genomic_DNA"/>
</dbReference>
<dbReference type="AlphaFoldDB" id="A0A6H1ZNJ9"/>
<gene>
    <name evidence="1" type="ORF">TM448A01384_0022</name>
    <name evidence="2" type="ORF">TM448B01418_0021</name>
</gene>